<keyword evidence="1" id="KW-0614">Plasmid</keyword>
<geneLocation type="plasmid" evidence="1 2">
    <name>pAH820_272</name>
</geneLocation>
<evidence type="ECO:0000313" key="1">
    <source>
        <dbReference type="EMBL" id="ACK92827.1"/>
    </source>
</evidence>
<dbReference type="AlphaFoldDB" id="B7JTD7"/>
<evidence type="ECO:0000313" key="2">
    <source>
        <dbReference type="Proteomes" id="UP000001363"/>
    </source>
</evidence>
<sequence length="114" mass="13238">MRKMHGKGIYVMKNTLTLCLVKLGELFYAGGLHRIPYDETSFSYEFVKDEEVAFLFIDKDLAKRIAKKCGGVVINKEITSQEYTQLTIKHECYIKSGKDWNLEQEKVIRKILSN</sequence>
<gene>
    <name evidence="1" type="ordered locus">BCAH820_B0035</name>
</gene>
<dbReference type="HOGENOM" id="CLU_168075_0_0_9"/>
<accession>B7JTD7</accession>
<protein>
    <submittedName>
        <fullName evidence="1">Uncharacterized protein</fullName>
    </submittedName>
</protein>
<dbReference type="EMBL" id="CP001285">
    <property type="protein sequence ID" value="ACK92827.1"/>
    <property type="molecule type" value="Genomic_DNA"/>
</dbReference>
<reference evidence="1 2" key="1">
    <citation type="submission" date="2008-10" db="EMBL/GenBank/DDBJ databases">
        <title>Genome sequence of Bacillus cereus AH820.</title>
        <authorList>
            <person name="Dodson R.J."/>
            <person name="Durkin A.S."/>
            <person name="Rosovitz M.J."/>
            <person name="Rasko D.A."/>
            <person name="Hoffmaster A."/>
            <person name="Ravel J."/>
            <person name="Sutton G."/>
        </authorList>
    </citation>
    <scope>NUCLEOTIDE SEQUENCE [LARGE SCALE GENOMIC DNA]</scope>
    <source>
        <strain evidence="1 2">AH820</strain>
        <plasmid evidence="2">Plasmid pAH820_272</plasmid>
    </source>
</reference>
<organism evidence="1 2">
    <name type="scientific">Bacillus cereus (strain AH820)</name>
    <dbReference type="NCBI Taxonomy" id="405535"/>
    <lineage>
        <taxon>Bacteria</taxon>
        <taxon>Bacillati</taxon>
        <taxon>Bacillota</taxon>
        <taxon>Bacilli</taxon>
        <taxon>Bacillales</taxon>
        <taxon>Bacillaceae</taxon>
        <taxon>Bacillus</taxon>
        <taxon>Bacillus cereus group</taxon>
    </lineage>
</organism>
<name>B7JTD7_BACC0</name>
<proteinExistence type="predicted"/>
<dbReference type="KEGG" id="bcu:BCAH820_B0035"/>
<dbReference type="Proteomes" id="UP000001363">
    <property type="component" value="Plasmid pAH820_272"/>
</dbReference>